<keyword evidence="2" id="KW-1185">Reference proteome</keyword>
<dbReference type="AlphaFoldDB" id="A0A7J8VPJ0"/>
<dbReference type="OrthoDB" id="964882at2759"/>
<accession>A0A7J8VPJ0</accession>
<gene>
    <name evidence="1" type="ORF">Goklo_004682</name>
</gene>
<evidence type="ECO:0000313" key="2">
    <source>
        <dbReference type="Proteomes" id="UP000593573"/>
    </source>
</evidence>
<dbReference type="EMBL" id="JABFAB010000011">
    <property type="protein sequence ID" value="MBA0664721.1"/>
    <property type="molecule type" value="Genomic_DNA"/>
</dbReference>
<organism evidence="1 2">
    <name type="scientific">Gossypium klotzschianum</name>
    <dbReference type="NCBI Taxonomy" id="34286"/>
    <lineage>
        <taxon>Eukaryota</taxon>
        <taxon>Viridiplantae</taxon>
        <taxon>Streptophyta</taxon>
        <taxon>Embryophyta</taxon>
        <taxon>Tracheophyta</taxon>
        <taxon>Spermatophyta</taxon>
        <taxon>Magnoliopsida</taxon>
        <taxon>eudicotyledons</taxon>
        <taxon>Gunneridae</taxon>
        <taxon>Pentapetalae</taxon>
        <taxon>rosids</taxon>
        <taxon>malvids</taxon>
        <taxon>Malvales</taxon>
        <taxon>Malvaceae</taxon>
        <taxon>Malvoideae</taxon>
        <taxon>Gossypium</taxon>
    </lineage>
</organism>
<evidence type="ECO:0000313" key="1">
    <source>
        <dbReference type="EMBL" id="MBA0664721.1"/>
    </source>
</evidence>
<proteinExistence type="predicted"/>
<name>A0A7J8VPJ0_9ROSI</name>
<comment type="caution">
    <text evidence="1">The sequence shown here is derived from an EMBL/GenBank/DDBJ whole genome shotgun (WGS) entry which is preliminary data.</text>
</comment>
<reference evidence="1 2" key="1">
    <citation type="journal article" date="2019" name="Genome Biol. Evol.">
        <title>Insights into the evolution of the New World diploid cottons (Gossypium, subgenus Houzingenia) based on genome sequencing.</title>
        <authorList>
            <person name="Grover C.E."/>
            <person name="Arick M.A. 2nd"/>
            <person name="Thrash A."/>
            <person name="Conover J.L."/>
            <person name="Sanders W.S."/>
            <person name="Peterson D.G."/>
            <person name="Frelichowski J.E."/>
            <person name="Scheffler J.A."/>
            <person name="Scheffler B.E."/>
            <person name="Wendel J.F."/>
        </authorList>
    </citation>
    <scope>NUCLEOTIDE SEQUENCE [LARGE SCALE GENOMIC DNA]</scope>
    <source>
        <strain evidence="1">57</strain>
        <tissue evidence="1">Leaf</tissue>
    </source>
</reference>
<sequence length="49" mass="5848">MKVVSCVWGELFSIVGLYGRIIRGPERRWFTMWRMSAIQFRLSPTRELS</sequence>
<protein>
    <submittedName>
        <fullName evidence="1">Uncharacterized protein</fullName>
    </submittedName>
</protein>
<dbReference type="Proteomes" id="UP000593573">
    <property type="component" value="Unassembled WGS sequence"/>
</dbReference>